<dbReference type="InterPro" id="IPR011992">
    <property type="entry name" value="EF-hand-dom_pair"/>
</dbReference>
<dbReference type="InterPro" id="IPR039647">
    <property type="entry name" value="EF_hand_pair_protein_CML-like"/>
</dbReference>
<evidence type="ECO:0000256" key="2">
    <source>
        <dbReference type="ARBA" id="ARBA00022737"/>
    </source>
</evidence>
<dbReference type="InterPro" id="IPR018247">
    <property type="entry name" value="EF_Hand_1_Ca_BS"/>
</dbReference>
<dbReference type="CDD" id="cd00051">
    <property type="entry name" value="EFh"/>
    <property type="match status" value="1"/>
</dbReference>
<keyword evidence="1" id="KW-0479">Metal-binding</keyword>
<reference evidence="6 7" key="1">
    <citation type="submission" date="2023-10" db="EMBL/GenBank/DDBJ databases">
        <title>Chromosome-scale genome assembly provides insights into flower coloration mechanisms of Canna indica.</title>
        <authorList>
            <person name="Li C."/>
        </authorList>
    </citation>
    <scope>NUCLEOTIDE SEQUENCE [LARGE SCALE GENOMIC DNA]</scope>
    <source>
        <tissue evidence="6">Flower</tissue>
    </source>
</reference>
<dbReference type="SMART" id="SM00054">
    <property type="entry name" value="EFh"/>
    <property type="match status" value="2"/>
</dbReference>
<evidence type="ECO:0000259" key="5">
    <source>
        <dbReference type="PROSITE" id="PS50222"/>
    </source>
</evidence>
<dbReference type="Pfam" id="PF13499">
    <property type="entry name" value="EF-hand_7"/>
    <property type="match status" value="1"/>
</dbReference>
<evidence type="ECO:0000256" key="3">
    <source>
        <dbReference type="ARBA" id="ARBA00022837"/>
    </source>
</evidence>
<gene>
    <name evidence="6" type="ORF">Cni_G26829</name>
</gene>
<dbReference type="PROSITE" id="PS50222">
    <property type="entry name" value="EF_HAND_2"/>
    <property type="match status" value="2"/>
</dbReference>
<accession>A0AAQ3QME7</accession>
<dbReference type="PANTHER" id="PTHR10891">
    <property type="entry name" value="EF-HAND CALCIUM-BINDING DOMAIN CONTAINING PROTEIN"/>
    <property type="match status" value="1"/>
</dbReference>
<keyword evidence="4" id="KW-0812">Transmembrane</keyword>
<sequence>MDEATTMLDLVLHLASSILACYINLLRDFLRFSRKCFTLITVPNHVEEDDTDHYYSEGEQLSEEDIKVVIGRLGIMLGPAGGGGRGAAEYGGGGVLEALLEEKKASMEELREAFYVFDRNEDGFISPGELWCVMRRLGLQEGLRLEECERMIGVFDEDGDGRISFSEFVGLMENAS</sequence>
<evidence type="ECO:0000256" key="4">
    <source>
        <dbReference type="SAM" id="Phobius"/>
    </source>
</evidence>
<evidence type="ECO:0000313" key="7">
    <source>
        <dbReference type="Proteomes" id="UP001327560"/>
    </source>
</evidence>
<dbReference type="EMBL" id="CP136897">
    <property type="protein sequence ID" value="WOL18036.1"/>
    <property type="molecule type" value="Genomic_DNA"/>
</dbReference>
<feature type="domain" description="EF-hand" evidence="5">
    <location>
        <begin position="143"/>
        <end position="176"/>
    </location>
</feature>
<dbReference type="InterPro" id="IPR002048">
    <property type="entry name" value="EF_hand_dom"/>
</dbReference>
<evidence type="ECO:0000256" key="1">
    <source>
        <dbReference type="ARBA" id="ARBA00022723"/>
    </source>
</evidence>
<keyword evidence="2" id="KW-0677">Repeat</keyword>
<organism evidence="6 7">
    <name type="scientific">Canna indica</name>
    <name type="common">Indian-shot</name>
    <dbReference type="NCBI Taxonomy" id="4628"/>
    <lineage>
        <taxon>Eukaryota</taxon>
        <taxon>Viridiplantae</taxon>
        <taxon>Streptophyta</taxon>
        <taxon>Embryophyta</taxon>
        <taxon>Tracheophyta</taxon>
        <taxon>Spermatophyta</taxon>
        <taxon>Magnoliopsida</taxon>
        <taxon>Liliopsida</taxon>
        <taxon>Zingiberales</taxon>
        <taxon>Cannaceae</taxon>
        <taxon>Canna</taxon>
    </lineage>
</organism>
<evidence type="ECO:0000313" key="6">
    <source>
        <dbReference type="EMBL" id="WOL18036.1"/>
    </source>
</evidence>
<dbReference type="FunFam" id="1.10.238.10:FF:000001">
    <property type="entry name" value="Calmodulin 1"/>
    <property type="match status" value="1"/>
</dbReference>
<feature type="domain" description="EF-hand" evidence="5">
    <location>
        <begin position="105"/>
        <end position="140"/>
    </location>
</feature>
<dbReference type="Gene3D" id="1.10.238.10">
    <property type="entry name" value="EF-hand"/>
    <property type="match status" value="1"/>
</dbReference>
<dbReference type="SUPFAM" id="SSF47473">
    <property type="entry name" value="EF-hand"/>
    <property type="match status" value="1"/>
</dbReference>
<name>A0AAQ3QME7_9LILI</name>
<dbReference type="PROSITE" id="PS00018">
    <property type="entry name" value="EF_HAND_1"/>
    <property type="match status" value="2"/>
</dbReference>
<keyword evidence="7" id="KW-1185">Reference proteome</keyword>
<dbReference type="Proteomes" id="UP001327560">
    <property type="component" value="Chromosome 8"/>
</dbReference>
<dbReference type="AlphaFoldDB" id="A0AAQ3QME7"/>
<protein>
    <submittedName>
        <fullName evidence="6">Calmodulin-like protein 7</fullName>
    </submittedName>
</protein>
<dbReference type="GO" id="GO:0005509">
    <property type="term" value="F:calcium ion binding"/>
    <property type="evidence" value="ECO:0007669"/>
    <property type="project" value="InterPro"/>
</dbReference>
<feature type="transmembrane region" description="Helical" evidence="4">
    <location>
        <begin position="6"/>
        <end position="25"/>
    </location>
</feature>
<keyword evidence="3" id="KW-0106">Calcium</keyword>
<keyword evidence="4" id="KW-1133">Transmembrane helix</keyword>
<proteinExistence type="predicted"/>
<keyword evidence="4" id="KW-0472">Membrane</keyword>